<accession>A0A0L9Y7D8</accession>
<organism evidence="3 6">
    <name type="scientific">Clostridium botulinum</name>
    <dbReference type="NCBI Taxonomy" id="1491"/>
    <lineage>
        <taxon>Bacteria</taxon>
        <taxon>Bacillati</taxon>
        <taxon>Bacillota</taxon>
        <taxon>Clostridia</taxon>
        <taxon>Eubacteriales</taxon>
        <taxon>Clostridiaceae</taxon>
        <taxon>Clostridium</taxon>
    </lineage>
</organism>
<feature type="domain" description="Calcineurin-like phosphoesterase" evidence="2">
    <location>
        <begin position="4"/>
        <end position="194"/>
    </location>
</feature>
<dbReference type="Proteomes" id="UP000476820">
    <property type="component" value="Unassembled WGS sequence"/>
</dbReference>
<dbReference type="SUPFAM" id="SSF56300">
    <property type="entry name" value="Metallo-dependent phosphatases"/>
    <property type="match status" value="1"/>
</dbReference>
<sequence length="377" mass="44161">MKKIKILHTSDLHFDTPFSGMKNNQSIKCREELKEVFEKIIKISLENNIDILLIAGDMFDNLSVNKSTLYFLRSCFEKINEVKIFISPGNHDPYNEKSFYSMIEWPKNVYIFKEKIEKVILKDLETIVWGAAFNENYIYESLIKDVNGVEGYNNIMVVHGELCSTKEENEYNPITEDDIAKSDMDYIALGHRHKYVGVKKILNTYYAYSGCPQGRGFDELDDKGVILLEICDGHCNYKFIKTSVRNYYEKEINIEECFGYHQIKEKILSFIDKENTNSNSYKVILIGEINEEFNFREEILEDMIKKDDYDIRVIDKTEVKIDIDDLLKGYSIKSLFARKIYEELEKSETEEEKEIIKLALKKGLQSLAGEEVRDHIY</sequence>
<dbReference type="InterPro" id="IPR050535">
    <property type="entry name" value="DNA_Repair-Maintenance_Comp"/>
</dbReference>
<dbReference type="PANTHER" id="PTHR30337">
    <property type="entry name" value="COMPONENT OF ATP-DEPENDENT DSDNA EXONUCLEASE"/>
    <property type="match status" value="1"/>
</dbReference>
<dbReference type="AlphaFoldDB" id="A0A0L9Y7D8"/>
<evidence type="ECO:0000313" key="4">
    <source>
        <dbReference type="EMBL" id="NFN33951.1"/>
    </source>
</evidence>
<dbReference type="GO" id="GO:0004527">
    <property type="term" value="F:exonuclease activity"/>
    <property type="evidence" value="ECO:0007669"/>
    <property type="project" value="UniProtKB-KW"/>
</dbReference>
<dbReference type="EMBL" id="SWOV01000033">
    <property type="protein sequence ID" value="NFF88569.1"/>
    <property type="molecule type" value="Genomic_DNA"/>
</dbReference>
<dbReference type="Pfam" id="PF00149">
    <property type="entry name" value="Metallophos"/>
    <property type="match status" value="1"/>
</dbReference>
<dbReference type="Proteomes" id="UP000473681">
    <property type="component" value="Unassembled WGS sequence"/>
</dbReference>
<name>A0A0L9Y7D8_CLOBO</name>
<dbReference type="OrthoDB" id="9773856at2"/>
<evidence type="ECO:0000313" key="5">
    <source>
        <dbReference type="Proteomes" id="UP000473681"/>
    </source>
</evidence>
<evidence type="ECO:0000313" key="3">
    <source>
        <dbReference type="EMBL" id="NFF88569.1"/>
    </source>
</evidence>
<dbReference type="CDD" id="cd00840">
    <property type="entry name" value="MPP_Mre11_N"/>
    <property type="match status" value="1"/>
</dbReference>
<dbReference type="InterPro" id="IPR004843">
    <property type="entry name" value="Calcineurin-like_PHP"/>
</dbReference>
<evidence type="ECO:0000313" key="6">
    <source>
        <dbReference type="Proteomes" id="UP000476820"/>
    </source>
</evidence>
<dbReference type="InterPro" id="IPR029052">
    <property type="entry name" value="Metallo-depent_PP-like"/>
</dbReference>
<gene>
    <name evidence="3" type="ORF">FC774_11895</name>
    <name evidence="4" type="ORF">FDB51_02150</name>
</gene>
<proteinExistence type="predicted"/>
<dbReference type="PANTHER" id="PTHR30337:SF7">
    <property type="entry name" value="PHOSPHOESTERASE"/>
    <property type="match status" value="1"/>
</dbReference>
<comment type="caution">
    <text evidence="3">The sequence shown here is derived from an EMBL/GenBank/DDBJ whole genome shotgun (WGS) entry which is preliminary data.</text>
</comment>
<keyword evidence="3" id="KW-0540">Nuclease</keyword>
<reference evidence="5 6" key="1">
    <citation type="submission" date="2019-04" db="EMBL/GenBank/DDBJ databases">
        <title>Genome sequencing of Clostridium botulinum Groups I-IV and Clostridium butyricum.</title>
        <authorList>
            <person name="Brunt J."/>
            <person name="Van Vliet A.H.M."/>
            <person name="Stringer S.C."/>
            <person name="Carter A.T."/>
            <person name="Peck M.W."/>
        </authorList>
    </citation>
    <scope>NUCLEOTIDE SEQUENCE [LARGE SCALE GENOMIC DNA]</scope>
    <source>
        <strain evidence="3 6">1605</strain>
        <strain evidence="4 5">CB-K-33E</strain>
    </source>
</reference>
<dbReference type="Gene3D" id="3.60.21.10">
    <property type="match status" value="1"/>
</dbReference>
<protein>
    <submittedName>
        <fullName evidence="3">DNA repair exonuclease</fullName>
    </submittedName>
</protein>
<evidence type="ECO:0000256" key="1">
    <source>
        <dbReference type="ARBA" id="ARBA00022801"/>
    </source>
</evidence>
<keyword evidence="1" id="KW-0378">Hydrolase</keyword>
<dbReference type="EMBL" id="SWVK01000002">
    <property type="protein sequence ID" value="NFN33951.1"/>
    <property type="molecule type" value="Genomic_DNA"/>
</dbReference>
<dbReference type="RefSeq" id="WP_040968361.1">
    <property type="nucleotide sequence ID" value="NZ_CP010520.1"/>
</dbReference>
<dbReference type="InterPro" id="IPR041796">
    <property type="entry name" value="Mre11_N"/>
</dbReference>
<keyword evidence="3" id="KW-0269">Exonuclease</keyword>
<evidence type="ECO:0000259" key="2">
    <source>
        <dbReference type="Pfam" id="PF00149"/>
    </source>
</evidence>